<accession>A0ABN7AAI0</accession>
<dbReference type="EMBL" id="AP028909">
    <property type="protein sequence ID" value="BES88154.1"/>
    <property type="molecule type" value="Genomic_DNA"/>
</dbReference>
<organism evidence="1 2">
    <name type="scientific">Nesidiocoris tenuis</name>
    <dbReference type="NCBI Taxonomy" id="355587"/>
    <lineage>
        <taxon>Eukaryota</taxon>
        <taxon>Metazoa</taxon>
        <taxon>Ecdysozoa</taxon>
        <taxon>Arthropoda</taxon>
        <taxon>Hexapoda</taxon>
        <taxon>Insecta</taxon>
        <taxon>Pterygota</taxon>
        <taxon>Neoptera</taxon>
        <taxon>Paraneoptera</taxon>
        <taxon>Hemiptera</taxon>
        <taxon>Heteroptera</taxon>
        <taxon>Panheteroptera</taxon>
        <taxon>Cimicomorpha</taxon>
        <taxon>Miridae</taxon>
        <taxon>Dicyphina</taxon>
        <taxon>Nesidiocoris</taxon>
    </lineage>
</organism>
<protein>
    <submittedName>
        <fullName evidence="1">Uncharacterized protein</fullName>
    </submittedName>
</protein>
<sequence>MHMNNKKPYLQKSRLVSTRKQHLSANFSKIKSSRYSNFVRFEARNLATSSHKDGKIPQATHTPYLVLLGTATFELVKLGILYVCTL</sequence>
<dbReference type="Proteomes" id="UP001307889">
    <property type="component" value="Chromosome 1"/>
</dbReference>
<evidence type="ECO:0000313" key="1">
    <source>
        <dbReference type="EMBL" id="BES88154.1"/>
    </source>
</evidence>
<name>A0ABN7AAI0_9HEMI</name>
<proteinExistence type="predicted"/>
<gene>
    <name evidence="1" type="ORF">NTJ_00960</name>
</gene>
<keyword evidence="2" id="KW-1185">Reference proteome</keyword>
<reference evidence="1 2" key="1">
    <citation type="submission" date="2023-09" db="EMBL/GenBank/DDBJ databases">
        <title>Nesidiocoris tenuis whole genome shotgun sequence.</title>
        <authorList>
            <person name="Shibata T."/>
            <person name="Shimoda M."/>
            <person name="Kobayashi T."/>
            <person name="Uehara T."/>
        </authorList>
    </citation>
    <scope>NUCLEOTIDE SEQUENCE [LARGE SCALE GENOMIC DNA]</scope>
    <source>
        <strain evidence="1 2">Japan</strain>
    </source>
</reference>
<evidence type="ECO:0000313" key="2">
    <source>
        <dbReference type="Proteomes" id="UP001307889"/>
    </source>
</evidence>